<protein>
    <submittedName>
        <fullName evidence="2">Uncharacterized protein</fullName>
    </submittedName>
</protein>
<dbReference type="AlphaFoldDB" id="A0A814RC30"/>
<dbReference type="EMBL" id="CAJNOQ010006345">
    <property type="protein sequence ID" value="CAF1131840.1"/>
    <property type="molecule type" value="Genomic_DNA"/>
</dbReference>
<accession>A0A814RC30</accession>
<sequence length="380" mass="44933">MRCSSYSGMEEKLTKRINDRKQIATKRFKRVLVGEEEETTYALFVENHITTVNDLYDDVWLEIFEFLYINDIFNSFWNINNNLNRIIVDRRLKLYANLIRDESLDYFNLTILPNIHSQQLISLKLTNCFEKQMNFNQYINLQSLTLNSINTMQLKLLLIAKHLTHLKYFQINAIGIFGQDNREIIEQILKIKTLKTCRFNFGLQKMGLRNETISAISSNIENFIIESEFVSNSLFKLIPHLPKLQYLNIYLREDYRYRSSITFNSLLNLKTLRLKISRLSFNHLKLLFDSVCSNLQILVLNGCIVNDLQYLLPQSWINIFKSSIKLKQFKINLKYHAGNSLTIQQINEISTNFQHHQQKIRIQHQHLPNGCSDFDLIGEY</sequence>
<dbReference type="OrthoDB" id="10004872at2759"/>
<gene>
    <name evidence="1" type="ORF">GPM918_LOCUS20235</name>
    <name evidence="2" type="ORF">GPM918_LOCUS20236</name>
    <name evidence="3" type="ORF">SRO942_LOCUS20232</name>
    <name evidence="4" type="ORF">SRO942_LOCUS20233</name>
</gene>
<dbReference type="Proteomes" id="UP000663829">
    <property type="component" value="Unassembled WGS sequence"/>
</dbReference>
<dbReference type="EMBL" id="CAJNOQ010006345">
    <property type="protein sequence ID" value="CAF1131823.1"/>
    <property type="molecule type" value="Genomic_DNA"/>
</dbReference>
<reference evidence="2" key="1">
    <citation type="submission" date="2021-02" db="EMBL/GenBank/DDBJ databases">
        <authorList>
            <person name="Nowell W R."/>
        </authorList>
    </citation>
    <scope>NUCLEOTIDE SEQUENCE</scope>
</reference>
<evidence type="ECO:0000313" key="1">
    <source>
        <dbReference type="EMBL" id="CAF1131823.1"/>
    </source>
</evidence>
<dbReference type="EMBL" id="CAJOBC010006345">
    <property type="protein sequence ID" value="CAF3895596.1"/>
    <property type="molecule type" value="Genomic_DNA"/>
</dbReference>
<organism evidence="2 5">
    <name type="scientific">Didymodactylos carnosus</name>
    <dbReference type="NCBI Taxonomy" id="1234261"/>
    <lineage>
        <taxon>Eukaryota</taxon>
        <taxon>Metazoa</taxon>
        <taxon>Spiralia</taxon>
        <taxon>Gnathifera</taxon>
        <taxon>Rotifera</taxon>
        <taxon>Eurotatoria</taxon>
        <taxon>Bdelloidea</taxon>
        <taxon>Philodinida</taxon>
        <taxon>Philodinidae</taxon>
        <taxon>Didymodactylos</taxon>
    </lineage>
</organism>
<evidence type="ECO:0000313" key="4">
    <source>
        <dbReference type="EMBL" id="CAF3895600.1"/>
    </source>
</evidence>
<keyword evidence="5" id="KW-1185">Reference proteome</keyword>
<comment type="caution">
    <text evidence="2">The sequence shown here is derived from an EMBL/GenBank/DDBJ whole genome shotgun (WGS) entry which is preliminary data.</text>
</comment>
<dbReference type="Gene3D" id="3.80.10.10">
    <property type="entry name" value="Ribonuclease Inhibitor"/>
    <property type="match status" value="1"/>
</dbReference>
<proteinExistence type="predicted"/>
<evidence type="ECO:0000313" key="3">
    <source>
        <dbReference type="EMBL" id="CAF3895596.1"/>
    </source>
</evidence>
<dbReference type="EMBL" id="CAJOBC010006345">
    <property type="protein sequence ID" value="CAF3895600.1"/>
    <property type="molecule type" value="Genomic_DNA"/>
</dbReference>
<dbReference type="SUPFAM" id="SSF52047">
    <property type="entry name" value="RNI-like"/>
    <property type="match status" value="1"/>
</dbReference>
<dbReference type="InterPro" id="IPR032675">
    <property type="entry name" value="LRR_dom_sf"/>
</dbReference>
<name>A0A814RC30_9BILA</name>
<evidence type="ECO:0000313" key="5">
    <source>
        <dbReference type="Proteomes" id="UP000663829"/>
    </source>
</evidence>
<evidence type="ECO:0000313" key="2">
    <source>
        <dbReference type="EMBL" id="CAF1131840.1"/>
    </source>
</evidence>
<dbReference type="Proteomes" id="UP000681722">
    <property type="component" value="Unassembled WGS sequence"/>
</dbReference>